<dbReference type="GO" id="GO:0008168">
    <property type="term" value="F:methyltransferase activity"/>
    <property type="evidence" value="ECO:0007669"/>
    <property type="project" value="UniProtKB-KW"/>
</dbReference>
<accession>A0A0K2VX77</accession>
<keyword evidence="3" id="KW-0808">Transferase</keyword>
<feature type="domain" description="Methyltransferase" evidence="2">
    <location>
        <begin position="44"/>
        <end position="139"/>
    </location>
</feature>
<sequence>MRGDFWMFFRSWMAAPLRVAAIAPSGNALAGIITQDITPGTGQVIELGPGTGVFTAKLLERGLRPEDLTLIEYGENFVRHLETRYPQARVLRMDAARMGDIEFRGTPVGAVISGLPLLSMPDQKVIAILDGAFSHLRPGAAFYQFTYGPRCPVARPILDGLDLTATHMGRTLLNIPPAAVYRISRREAPMARTSTLGEARELSRLGASRHSSSVSFSCMNSTP</sequence>
<dbReference type="Gene3D" id="3.40.50.150">
    <property type="entry name" value="Vaccinia Virus protein VP39"/>
    <property type="match status" value="1"/>
</dbReference>
<dbReference type="Proteomes" id="UP000182888">
    <property type="component" value="Unassembled WGS sequence"/>
</dbReference>
<reference evidence="4" key="1">
    <citation type="submission" date="2014-08" db="EMBL/GenBank/DDBJ databases">
        <authorList>
            <person name="Edwards T."/>
        </authorList>
    </citation>
    <scope>NUCLEOTIDE SEQUENCE [LARGE SCALE GENOMIC DNA]</scope>
</reference>
<protein>
    <submittedName>
        <fullName evidence="3">Phospholipid N-methyltransferase</fullName>
    </submittedName>
</protein>
<dbReference type="FunFam" id="3.40.50.150:FF:000346">
    <property type="entry name" value="Phospholipid N-methyltransferase"/>
    <property type="match status" value="1"/>
</dbReference>
<name>A0A0K2VX77_MESPL</name>
<proteinExistence type="predicted"/>
<dbReference type="InterPro" id="IPR041698">
    <property type="entry name" value="Methyltransf_25"/>
</dbReference>
<dbReference type="EMBL" id="CCND01000012">
    <property type="protein sequence ID" value="CDX55954.1"/>
    <property type="molecule type" value="Genomic_DNA"/>
</dbReference>
<dbReference type="InterPro" id="IPR029063">
    <property type="entry name" value="SAM-dependent_MTases_sf"/>
</dbReference>
<evidence type="ECO:0000313" key="3">
    <source>
        <dbReference type="EMBL" id="CDX55954.1"/>
    </source>
</evidence>
<evidence type="ECO:0000256" key="1">
    <source>
        <dbReference type="SAM" id="SignalP"/>
    </source>
</evidence>
<dbReference type="GO" id="GO:0032259">
    <property type="term" value="P:methylation"/>
    <property type="evidence" value="ECO:0007669"/>
    <property type="project" value="UniProtKB-KW"/>
</dbReference>
<feature type="signal peptide" evidence="1">
    <location>
        <begin position="1"/>
        <end position="30"/>
    </location>
</feature>
<organism evidence="3 4">
    <name type="scientific">Mesorhizobium plurifarium</name>
    <dbReference type="NCBI Taxonomy" id="69974"/>
    <lineage>
        <taxon>Bacteria</taxon>
        <taxon>Pseudomonadati</taxon>
        <taxon>Pseudomonadota</taxon>
        <taxon>Alphaproteobacteria</taxon>
        <taxon>Hyphomicrobiales</taxon>
        <taxon>Phyllobacteriaceae</taxon>
        <taxon>Mesorhizobium</taxon>
    </lineage>
</organism>
<evidence type="ECO:0000313" key="4">
    <source>
        <dbReference type="Proteomes" id="UP000182888"/>
    </source>
</evidence>
<keyword evidence="1" id="KW-0732">Signal</keyword>
<dbReference type="Pfam" id="PF13649">
    <property type="entry name" value="Methyltransf_25"/>
    <property type="match status" value="1"/>
</dbReference>
<dbReference type="CDD" id="cd02440">
    <property type="entry name" value="AdoMet_MTases"/>
    <property type="match status" value="1"/>
</dbReference>
<evidence type="ECO:0000259" key="2">
    <source>
        <dbReference type="Pfam" id="PF13649"/>
    </source>
</evidence>
<gene>
    <name evidence="3" type="ORF">MPL1032_20320</name>
</gene>
<feature type="chain" id="PRO_5005490044" evidence="1">
    <location>
        <begin position="31"/>
        <end position="223"/>
    </location>
</feature>
<dbReference type="AlphaFoldDB" id="A0A0K2VX77"/>
<dbReference type="SUPFAM" id="SSF53335">
    <property type="entry name" value="S-adenosyl-L-methionine-dependent methyltransferases"/>
    <property type="match status" value="1"/>
</dbReference>
<keyword evidence="3" id="KW-0489">Methyltransferase</keyword>